<organism evidence="1 2">
    <name type="scientific">Sphaerodactylus townsendi</name>
    <dbReference type="NCBI Taxonomy" id="933632"/>
    <lineage>
        <taxon>Eukaryota</taxon>
        <taxon>Metazoa</taxon>
        <taxon>Chordata</taxon>
        <taxon>Craniata</taxon>
        <taxon>Vertebrata</taxon>
        <taxon>Euteleostomi</taxon>
        <taxon>Lepidosauria</taxon>
        <taxon>Squamata</taxon>
        <taxon>Bifurcata</taxon>
        <taxon>Gekkota</taxon>
        <taxon>Sphaerodactylidae</taxon>
        <taxon>Sphaerodactylus</taxon>
    </lineage>
</organism>
<protein>
    <submittedName>
        <fullName evidence="1">Uncharacterized protein</fullName>
    </submittedName>
</protein>
<comment type="caution">
    <text evidence="1">The sequence shown here is derived from an EMBL/GenBank/DDBJ whole genome shotgun (WGS) entry which is preliminary data.</text>
</comment>
<reference evidence="1" key="1">
    <citation type="submission" date="2021-08" db="EMBL/GenBank/DDBJ databases">
        <title>The first chromosome-level gecko genome reveals the dynamic sex chromosomes of Neotropical dwarf geckos (Sphaerodactylidae: Sphaerodactylus).</title>
        <authorList>
            <person name="Pinto B.J."/>
            <person name="Keating S.E."/>
            <person name="Gamble T."/>
        </authorList>
    </citation>
    <scope>NUCLEOTIDE SEQUENCE</scope>
    <source>
        <strain evidence="1">TG3544</strain>
    </source>
</reference>
<evidence type="ECO:0000313" key="2">
    <source>
        <dbReference type="Proteomes" id="UP000827872"/>
    </source>
</evidence>
<accession>A0ACB8EM36</accession>
<keyword evidence="2" id="KW-1185">Reference proteome</keyword>
<evidence type="ECO:0000313" key="1">
    <source>
        <dbReference type="EMBL" id="KAH7993618.1"/>
    </source>
</evidence>
<sequence length="77" mass="8546">MAVSVTLKGARSIWKPALLAPHWVQALTDMSHRNVTSVDITSAWSPLFQKDTVRELPFPFQYCSSLHHSKLLNGGLG</sequence>
<proteinExistence type="predicted"/>
<name>A0ACB8EM36_9SAUR</name>
<dbReference type="Proteomes" id="UP000827872">
    <property type="component" value="Linkage Group LG03"/>
</dbReference>
<gene>
    <name evidence="1" type="ORF">K3G42_031635</name>
</gene>
<dbReference type="EMBL" id="CM037616">
    <property type="protein sequence ID" value="KAH7993618.1"/>
    <property type="molecule type" value="Genomic_DNA"/>
</dbReference>